<dbReference type="GO" id="GO:0005886">
    <property type="term" value="C:plasma membrane"/>
    <property type="evidence" value="ECO:0007669"/>
    <property type="project" value="UniProtKB-SubCell"/>
</dbReference>
<evidence type="ECO:0000259" key="7">
    <source>
        <dbReference type="Pfam" id="PF05231"/>
    </source>
</evidence>
<feature type="transmembrane region" description="Helical" evidence="6">
    <location>
        <begin position="170"/>
        <end position="195"/>
    </location>
</feature>
<organism evidence="8 9">
    <name type="scientific">Streptomyces globosus</name>
    <dbReference type="NCBI Taxonomy" id="68209"/>
    <lineage>
        <taxon>Bacteria</taxon>
        <taxon>Bacillati</taxon>
        <taxon>Actinomycetota</taxon>
        <taxon>Actinomycetes</taxon>
        <taxon>Kitasatosporales</taxon>
        <taxon>Streptomycetaceae</taxon>
        <taxon>Streptomyces</taxon>
    </lineage>
</organism>
<evidence type="ECO:0000256" key="3">
    <source>
        <dbReference type="ARBA" id="ARBA00022692"/>
    </source>
</evidence>
<feature type="transmembrane region" description="Helical" evidence="6">
    <location>
        <begin position="246"/>
        <end position="264"/>
    </location>
</feature>
<evidence type="ECO:0000256" key="5">
    <source>
        <dbReference type="ARBA" id="ARBA00023136"/>
    </source>
</evidence>
<dbReference type="AlphaFoldDB" id="A0A344U2J6"/>
<protein>
    <recommendedName>
        <fullName evidence="7">MASE1 domain-containing protein</fullName>
    </recommendedName>
</protein>
<keyword evidence="4 6" id="KW-1133">Transmembrane helix</keyword>
<keyword evidence="3 6" id="KW-0812">Transmembrane</keyword>
<evidence type="ECO:0000256" key="2">
    <source>
        <dbReference type="ARBA" id="ARBA00022475"/>
    </source>
</evidence>
<evidence type="ECO:0000256" key="4">
    <source>
        <dbReference type="ARBA" id="ARBA00022989"/>
    </source>
</evidence>
<feature type="transmembrane region" description="Helical" evidence="6">
    <location>
        <begin position="21"/>
        <end position="40"/>
    </location>
</feature>
<evidence type="ECO:0000313" key="9">
    <source>
        <dbReference type="Proteomes" id="UP000252004"/>
    </source>
</evidence>
<proteinExistence type="predicted"/>
<feature type="transmembrane region" description="Helical" evidence="6">
    <location>
        <begin position="207"/>
        <end position="239"/>
    </location>
</feature>
<name>A0A344U2J6_9ACTN</name>
<sequence length="333" mass="35358">MSRPAPGRRLLSDAVVRTVEWRALAADVLRILAVAVAYYATGQAGLLLSIVVDGAMVTPLWPPTGIALAALLWFGLRAWPGITLGAYMNIEHLASFEPGDAGLLLGNTLAPVCAYLLLRRAGFRTQMDHLRDALALVFLAGLPAMLISATIGTGMLVATGDLPPSDFWPVWAAWWAGDAMGVLLVTPVLLILPQVTPPADAYRAAEALALLVTCGLVTTVACRSSLSVLFLVFPLLIWAGVRFQHVGGAPCALLVSVIAISAAIDQAGPFADHTLFEIMVNLQALNGSAALTVLLLSALVTEQNNIRLRIEQVCEDLSEVVERLAPRRNGTDD</sequence>
<feature type="transmembrane region" description="Helical" evidence="6">
    <location>
        <begin position="60"/>
        <end position="80"/>
    </location>
</feature>
<keyword evidence="2" id="KW-1003">Cell membrane</keyword>
<accession>A0A344U2J6</accession>
<feature type="transmembrane region" description="Helical" evidence="6">
    <location>
        <begin position="133"/>
        <end position="158"/>
    </location>
</feature>
<evidence type="ECO:0000256" key="6">
    <source>
        <dbReference type="SAM" id="Phobius"/>
    </source>
</evidence>
<dbReference type="Pfam" id="PF05231">
    <property type="entry name" value="MASE1"/>
    <property type="match status" value="1"/>
</dbReference>
<reference evidence="8 9" key="1">
    <citation type="submission" date="2018-01" db="EMBL/GenBank/DDBJ databases">
        <title>Draft genome Sequence of streptomyces globosus LZH-48.</title>
        <authorList>
            <person name="Ran K."/>
            <person name="Li Z."/>
            <person name="Wei S."/>
            <person name="Dong R."/>
        </authorList>
    </citation>
    <scope>NUCLEOTIDE SEQUENCE [LARGE SCALE GENOMIC DNA]</scope>
    <source>
        <strain evidence="8 9">LZH-48</strain>
    </source>
</reference>
<feature type="transmembrane region" description="Helical" evidence="6">
    <location>
        <begin position="284"/>
        <end position="301"/>
    </location>
</feature>
<feature type="domain" description="MASE1" evidence="7">
    <location>
        <begin position="34"/>
        <end position="304"/>
    </location>
</feature>
<dbReference type="Proteomes" id="UP000252004">
    <property type="component" value="Chromosome"/>
</dbReference>
<keyword evidence="9" id="KW-1185">Reference proteome</keyword>
<evidence type="ECO:0000256" key="1">
    <source>
        <dbReference type="ARBA" id="ARBA00004651"/>
    </source>
</evidence>
<dbReference type="EMBL" id="CP030862">
    <property type="protein sequence ID" value="AXE25117.1"/>
    <property type="molecule type" value="Genomic_DNA"/>
</dbReference>
<dbReference type="OrthoDB" id="4137374at2"/>
<dbReference type="KEGG" id="sgz:C0216_18175"/>
<evidence type="ECO:0000313" key="8">
    <source>
        <dbReference type="EMBL" id="AXE25117.1"/>
    </source>
</evidence>
<keyword evidence="5 6" id="KW-0472">Membrane</keyword>
<gene>
    <name evidence="8" type="ORF">C0216_18175</name>
</gene>
<dbReference type="InterPro" id="IPR007895">
    <property type="entry name" value="MASE1"/>
</dbReference>
<comment type="subcellular location">
    <subcellularLocation>
        <location evidence="1">Cell membrane</location>
        <topology evidence="1">Multi-pass membrane protein</topology>
    </subcellularLocation>
</comment>